<keyword evidence="5" id="KW-1133">Transmembrane helix</keyword>
<evidence type="ECO:0000256" key="2">
    <source>
        <dbReference type="ARBA" id="ARBA00022723"/>
    </source>
</evidence>
<keyword evidence="8" id="KW-1185">Reference proteome</keyword>
<feature type="domain" description="Cytochrome c" evidence="6">
    <location>
        <begin position="307"/>
        <end position="396"/>
    </location>
</feature>
<evidence type="ECO:0000256" key="1">
    <source>
        <dbReference type="ARBA" id="ARBA00022617"/>
    </source>
</evidence>
<dbReference type="InterPro" id="IPR009056">
    <property type="entry name" value="Cyt_c-like_dom"/>
</dbReference>
<name>A0ABU0WP85_9PROT</name>
<keyword evidence="5" id="KW-0472">Membrane</keyword>
<keyword evidence="2 4" id="KW-0479">Metal-binding</keyword>
<keyword evidence="5" id="KW-0812">Transmembrane</keyword>
<sequence length="397" mass="43236">MEPIVWEWVNVLVRWLHVVTAIAWIGSSFYFIHLDLSLRRRDGLPPGVAGEAWQVHGGGFYNMMKYTVAPAELPEKLTWFKWEAYATWLSGFALLSVLYYHGATLYMIDPAVLDIPWWGAVLLSLGALGLGWHVYDRLCKSPLGKDDGKLAAAGFVFLVLVAWGLGHVFSGRAAMLHVGALIGTIMSANVFRIIIPNQTKAVAAMKAGQVPDPALGKQAKQRSLHNNYLTLPVVFLMISNHYPLAFGTRYSWIIVAVVLVVGASIRHFFNSRHAGKPSPWWTWAVAAAGVAVIVGLSAAGTRTVTDAAAAPARVEFAQVEEVVLSRCSMCHAAQPVWEGIAVPPRGLALDSAEAIARHAPQIRVWAALSDAMPPGNVTGITPEERRLLAAWTGQLPR</sequence>
<feature type="transmembrane region" description="Helical" evidence="5">
    <location>
        <begin position="85"/>
        <end position="103"/>
    </location>
</feature>
<dbReference type="SUPFAM" id="SSF46626">
    <property type="entry name" value="Cytochrome c"/>
    <property type="match status" value="1"/>
</dbReference>
<dbReference type="Proteomes" id="UP001227317">
    <property type="component" value="Unassembled WGS sequence"/>
</dbReference>
<dbReference type="InterPro" id="IPR036909">
    <property type="entry name" value="Cyt_c-like_dom_sf"/>
</dbReference>
<dbReference type="Pfam" id="PF06181">
    <property type="entry name" value="Urate_ox_N"/>
    <property type="match status" value="1"/>
</dbReference>
<feature type="transmembrane region" description="Helical" evidence="5">
    <location>
        <begin position="175"/>
        <end position="195"/>
    </location>
</feature>
<evidence type="ECO:0000256" key="4">
    <source>
        <dbReference type="PROSITE-ProRule" id="PRU00433"/>
    </source>
</evidence>
<evidence type="ECO:0000313" key="8">
    <source>
        <dbReference type="Proteomes" id="UP001227317"/>
    </source>
</evidence>
<dbReference type="RefSeq" id="WP_306710990.1">
    <property type="nucleotide sequence ID" value="NZ_JAUJFI010000190.1"/>
</dbReference>
<keyword evidence="1 4" id="KW-0349">Heme</keyword>
<evidence type="ECO:0000313" key="7">
    <source>
        <dbReference type="EMBL" id="MDQ2106001.1"/>
    </source>
</evidence>
<evidence type="ECO:0000256" key="3">
    <source>
        <dbReference type="ARBA" id="ARBA00023004"/>
    </source>
</evidence>
<reference evidence="7 8" key="1">
    <citation type="submission" date="2023-06" db="EMBL/GenBank/DDBJ databases">
        <title>Azospirillum isscasensis sp.nov, a bacterium isolated from rhizosphere soil of rice.</title>
        <authorList>
            <person name="Wang H."/>
        </authorList>
    </citation>
    <scope>NUCLEOTIDE SEQUENCE [LARGE SCALE GENOMIC DNA]</scope>
    <source>
        <strain evidence="7 8">C340-1</strain>
    </source>
</reference>
<dbReference type="InterPro" id="IPR010389">
    <property type="entry name" value="Urate_ox_N"/>
</dbReference>
<accession>A0ABU0WP85</accession>
<comment type="caution">
    <text evidence="7">The sequence shown here is derived from an EMBL/GenBank/DDBJ whole genome shotgun (WGS) entry which is preliminary data.</text>
</comment>
<dbReference type="EMBL" id="JAUJFI010000190">
    <property type="protein sequence ID" value="MDQ2106001.1"/>
    <property type="molecule type" value="Genomic_DNA"/>
</dbReference>
<feature type="transmembrane region" description="Helical" evidence="5">
    <location>
        <begin position="250"/>
        <end position="269"/>
    </location>
</feature>
<protein>
    <submittedName>
        <fullName evidence="7">Urate hydroxylase PuuD</fullName>
    </submittedName>
</protein>
<dbReference type="PROSITE" id="PS51007">
    <property type="entry name" value="CYTC"/>
    <property type="match status" value="1"/>
</dbReference>
<evidence type="ECO:0000259" key="6">
    <source>
        <dbReference type="PROSITE" id="PS51007"/>
    </source>
</evidence>
<feature type="transmembrane region" description="Helical" evidence="5">
    <location>
        <begin position="281"/>
        <end position="300"/>
    </location>
</feature>
<evidence type="ECO:0000256" key="5">
    <source>
        <dbReference type="SAM" id="Phobius"/>
    </source>
</evidence>
<proteinExistence type="predicted"/>
<organism evidence="7 8">
    <name type="scientific">Azospirillum isscasi</name>
    <dbReference type="NCBI Taxonomy" id="3053926"/>
    <lineage>
        <taxon>Bacteria</taxon>
        <taxon>Pseudomonadati</taxon>
        <taxon>Pseudomonadota</taxon>
        <taxon>Alphaproteobacteria</taxon>
        <taxon>Rhodospirillales</taxon>
        <taxon>Azospirillaceae</taxon>
        <taxon>Azospirillum</taxon>
    </lineage>
</organism>
<feature type="transmembrane region" description="Helical" evidence="5">
    <location>
        <begin position="147"/>
        <end position="169"/>
    </location>
</feature>
<keyword evidence="3 4" id="KW-0408">Iron</keyword>
<gene>
    <name evidence="7" type="ORF">QSG27_25120</name>
</gene>
<feature type="transmembrane region" description="Helical" evidence="5">
    <location>
        <begin position="12"/>
        <end position="32"/>
    </location>
</feature>
<feature type="transmembrane region" description="Helical" evidence="5">
    <location>
        <begin position="115"/>
        <end position="135"/>
    </location>
</feature>